<organism evidence="2 3">
    <name type="scientific">Rhodopila globiformis</name>
    <name type="common">Rhodopseudomonas globiformis</name>
    <dbReference type="NCBI Taxonomy" id="1071"/>
    <lineage>
        <taxon>Bacteria</taxon>
        <taxon>Pseudomonadati</taxon>
        <taxon>Pseudomonadota</taxon>
        <taxon>Alphaproteobacteria</taxon>
        <taxon>Acetobacterales</taxon>
        <taxon>Acetobacteraceae</taxon>
        <taxon>Rhodopila</taxon>
    </lineage>
</organism>
<dbReference type="EMBL" id="NHRY01000044">
    <property type="protein sequence ID" value="PPQ37881.1"/>
    <property type="molecule type" value="Genomic_DNA"/>
</dbReference>
<evidence type="ECO:0000313" key="2">
    <source>
        <dbReference type="EMBL" id="PPQ37881.1"/>
    </source>
</evidence>
<sequence length="312" mass="32383">MPAYQASVAPAEDDENLPGASGDGLAGTGFPLSTSGTGLNGFAAAALPQGGAGYARSWDLLSGVPAYQWYHGCGPTAAASVLGYYDVHGYPQYFNAQGWDAVSQMQDVEDQISSPAHNVKYDPTPDDAALPVPPETSLADFLHTSENPLGYGSTYLSNMAPGIEAYAAMRGAPVVAWSEDATASTWTEITQQILGDHPMIFLVDTNGDGITDHFVPVFGFATRPDGSDWFAAYTTWHENESVDWFQFKPMAAGNDWGVGYVTFVDPAGTAGASSAPVGSPGASAGKAACASGFVDPQTASAGLPAVGNHWLA</sequence>
<accession>A0A2S6NMW7</accession>
<evidence type="ECO:0000313" key="3">
    <source>
        <dbReference type="Proteomes" id="UP000239724"/>
    </source>
</evidence>
<proteinExistence type="predicted"/>
<keyword evidence="3" id="KW-1185">Reference proteome</keyword>
<reference evidence="2 3" key="1">
    <citation type="journal article" date="2018" name="Arch. Microbiol.">
        <title>New insights into the metabolic potential of the phototrophic purple bacterium Rhodopila globiformis DSM 161(T) from its draft genome sequence and evidence for a vanadium-dependent nitrogenase.</title>
        <authorList>
            <person name="Imhoff J.F."/>
            <person name="Rahn T."/>
            <person name="Kunzel S."/>
            <person name="Neulinger S.C."/>
        </authorList>
    </citation>
    <scope>NUCLEOTIDE SEQUENCE [LARGE SCALE GENOMIC DNA]</scope>
    <source>
        <strain evidence="2 3">DSM 161</strain>
    </source>
</reference>
<comment type="caution">
    <text evidence="2">The sequence shown here is derived from an EMBL/GenBank/DDBJ whole genome shotgun (WGS) entry which is preliminary data.</text>
</comment>
<feature type="region of interest" description="Disordered" evidence="1">
    <location>
        <begin position="1"/>
        <end position="25"/>
    </location>
</feature>
<evidence type="ECO:0000256" key="1">
    <source>
        <dbReference type="SAM" id="MobiDB-lite"/>
    </source>
</evidence>
<dbReference type="AlphaFoldDB" id="A0A2S6NMW7"/>
<protein>
    <recommendedName>
        <fullName evidence="4">Peptidase C39-like domain-containing protein</fullName>
    </recommendedName>
</protein>
<evidence type="ECO:0008006" key="4">
    <source>
        <dbReference type="Google" id="ProtNLM"/>
    </source>
</evidence>
<gene>
    <name evidence="2" type="ORF">CCS01_02960</name>
</gene>
<name>A0A2S6NMW7_RHOGL</name>
<dbReference type="Proteomes" id="UP000239724">
    <property type="component" value="Unassembled WGS sequence"/>
</dbReference>